<proteinExistence type="predicted"/>
<gene>
    <name evidence="1" type="ORF">D5086_002311</name>
</gene>
<comment type="caution">
    <text evidence="1">The sequence shown here is derived from an EMBL/GenBank/DDBJ whole genome shotgun (WGS) entry which is preliminary data.</text>
</comment>
<protein>
    <submittedName>
        <fullName evidence="1">Uncharacterized protein</fullName>
    </submittedName>
</protein>
<keyword evidence="2" id="KW-1185">Reference proteome</keyword>
<evidence type="ECO:0000313" key="1">
    <source>
        <dbReference type="EMBL" id="KAL3611291.1"/>
    </source>
</evidence>
<dbReference type="Proteomes" id="UP000309997">
    <property type="component" value="Unassembled WGS sequence"/>
</dbReference>
<name>A0ACC4D192_POPAL</name>
<dbReference type="EMBL" id="RCHU02000001">
    <property type="protein sequence ID" value="KAL3611291.1"/>
    <property type="molecule type" value="Genomic_DNA"/>
</dbReference>
<reference evidence="1 2" key="1">
    <citation type="journal article" date="2024" name="Plant Biotechnol. J.">
        <title>Genome and CRISPR/Cas9 system of a widespread forest tree (Populus alba) in the world.</title>
        <authorList>
            <person name="Liu Y.J."/>
            <person name="Jiang P.F."/>
            <person name="Han X.M."/>
            <person name="Li X.Y."/>
            <person name="Wang H.M."/>
            <person name="Wang Y.J."/>
            <person name="Wang X.X."/>
            <person name="Zeng Q.Y."/>
        </authorList>
    </citation>
    <scope>NUCLEOTIDE SEQUENCE [LARGE SCALE GENOMIC DNA]</scope>
    <source>
        <strain evidence="2">cv. PAL-ZL1</strain>
    </source>
</reference>
<evidence type="ECO:0000313" key="2">
    <source>
        <dbReference type="Proteomes" id="UP000309997"/>
    </source>
</evidence>
<accession>A0ACC4D192</accession>
<organism evidence="1 2">
    <name type="scientific">Populus alba</name>
    <name type="common">White poplar</name>
    <dbReference type="NCBI Taxonomy" id="43335"/>
    <lineage>
        <taxon>Eukaryota</taxon>
        <taxon>Viridiplantae</taxon>
        <taxon>Streptophyta</taxon>
        <taxon>Embryophyta</taxon>
        <taxon>Tracheophyta</taxon>
        <taxon>Spermatophyta</taxon>
        <taxon>Magnoliopsida</taxon>
        <taxon>eudicotyledons</taxon>
        <taxon>Gunneridae</taxon>
        <taxon>Pentapetalae</taxon>
        <taxon>rosids</taxon>
        <taxon>fabids</taxon>
        <taxon>Malpighiales</taxon>
        <taxon>Salicaceae</taxon>
        <taxon>Saliceae</taxon>
        <taxon>Populus</taxon>
    </lineage>
</organism>
<sequence length="119" mass="13739">MHRWTPSTLHLESRWFQRGDSCIGDWLWPSKRHDAATISHDDQLRLICLPCLMKTRRVELKLGDILALFPRTNSVDDRRVTTNVRLTDQAGNPICQNSYPPREINQVGREVVNATSETN</sequence>